<dbReference type="CDD" id="cd04508">
    <property type="entry name" value="Tudor_SF"/>
    <property type="match status" value="1"/>
</dbReference>
<feature type="region of interest" description="Disordered" evidence="1">
    <location>
        <begin position="1"/>
        <end position="35"/>
    </location>
</feature>
<proteinExistence type="predicted"/>
<comment type="caution">
    <text evidence="2">The sequence shown here is derived from an EMBL/GenBank/DDBJ whole genome shotgun (WGS) entry which is preliminary data.</text>
</comment>
<dbReference type="EMBL" id="CAUYUJ010003925">
    <property type="protein sequence ID" value="CAK0807410.1"/>
    <property type="molecule type" value="Genomic_DNA"/>
</dbReference>
<sequence>LPNPLKDNRSLEVWARGSSPPPPCPARDVRGTAEGGAFWRRTTDQKWGEFAEGEGGAFDKDDLVEAVFTVDGEWYSGQIMKYVGDGSWIVMWLDDLPEGSEEIKASTVVGKNIRHMSYTPVESAE</sequence>
<evidence type="ECO:0000313" key="3">
    <source>
        <dbReference type="Proteomes" id="UP001189429"/>
    </source>
</evidence>
<evidence type="ECO:0000313" key="2">
    <source>
        <dbReference type="EMBL" id="CAK0807410.1"/>
    </source>
</evidence>
<reference evidence="2" key="1">
    <citation type="submission" date="2023-10" db="EMBL/GenBank/DDBJ databases">
        <authorList>
            <person name="Chen Y."/>
            <person name="Shah S."/>
            <person name="Dougan E. K."/>
            <person name="Thang M."/>
            <person name="Chan C."/>
        </authorList>
    </citation>
    <scope>NUCLEOTIDE SEQUENCE [LARGE SCALE GENOMIC DNA]</scope>
</reference>
<keyword evidence="3" id="KW-1185">Reference proteome</keyword>
<organism evidence="2 3">
    <name type="scientific">Prorocentrum cordatum</name>
    <dbReference type="NCBI Taxonomy" id="2364126"/>
    <lineage>
        <taxon>Eukaryota</taxon>
        <taxon>Sar</taxon>
        <taxon>Alveolata</taxon>
        <taxon>Dinophyceae</taxon>
        <taxon>Prorocentrales</taxon>
        <taxon>Prorocentraceae</taxon>
        <taxon>Prorocentrum</taxon>
    </lineage>
</organism>
<dbReference type="Proteomes" id="UP001189429">
    <property type="component" value="Unassembled WGS sequence"/>
</dbReference>
<gene>
    <name evidence="2" type="ORF">PCOR1329_LOCUS13301</name>
</gene>
<evidence type="ECO:0000256" key="1">
    <source>
        <dbReference type="SAM" id="MobiDB-lite"/>
    </source>
</evidence>
<name>A0ABN9QPW6_9DINO</name>
<accession>A0ABN9QPW6</accession>
<feature type="non-terminal residue" evidence="2">
    <location>
        <position position="1"/>
    </location>
</feature>
<feature type="compositionally biased region" description="Basic and acidic residues" evidence="1">
    <location>
        <begin position="1"/>
        <end position="10"/>
    </location>
</feature>
<protein>
    <submittedName>
        <fullName evidence="2">Uncharacterized protein</fullName>
    </submittedName>
</protein>